<gene>
    <name evidence="1" type="ORF">AOZ06_41605</name>
</gene>
<keyword evidence="2" id="KW-1185">Reference proteome</keyword>
<accession>A0A0N9I1T4</accession>
<evidence type="ECO:0000313" key="1">
    <source>
        <dbReference type="EMBL" id="ALG12504.1"/>
    </source>
</evidence>
<sequence length="152" mass="16339">MRITVGSRTLPTAIAADRITVPRNRHAIDGRDRDHSATVRNARAATNRRVVPTRCEIRPTKGEVTANMSSGNVFSTPPADAVNPVSRSIDGSSVPTLVSVARKLAATKRIAIRRPAAMAAMTGFPVVTARPGSMWMSGGFERVTSAVPFRFR</sequence>
<protein>
    <submittedName>
        <fullName evidence="1">Uncharacterized protein</fullName>
    </submittedName>
</protein>
<dbReference type="EMBL" id="CP012752">
    <property type="protein sequence ID" value="ALG12504.1"/>
    <property type="molecule type" value="Genomic_DNA"/>
</dbReference>
<dbReference type="AlphaFoldDB" id="A0A0N9I1T4"/>
<dbReference type="Proteomes" id="UP000063699">
    <property type="component" value="Chromosome"/>
</dbReference>
<dbReference type="KEGG" id="kphy:AOZ06_41605"/>
<proteinExistence type="predicted"/>
<organism evidence="1 2">
    <name type="scientific">Kibdelosporangium phytohabitans</name>
    <dbReference type="NCBI Taxonomy" id="860235"/>
    <lineage>
        <taxon>Bacteria</taxon>
        <taxon>Bacillati</taxon>
        <taxon>Actinomycetota</taxon>
        <taxon>Actinomycetes</taxon>
        <taxon>Pseudonocardiales</taxon>
        <taxon>Pseudonocardiaceae</taxon>
        <taxon>Kibdelosporangium</taxon>
    </lineage>
</organism>
<evidence type="ECO:0000313" key="2">
    <source>
        <dbReference type="Proteomes" id="UP000063699"/>
    </source>
</evidence>
<name>A0A0N9I1T4_9PSEU</name>
<reference evidence="1 2" key="1">
    <citation type="submission" date="2015-07" db="EMBL/GenBank/DDBJ databases">
        <title>Genome sequencing of Kibdelosporangium phytohabitans.</title>
        <authorList>
            <person name="Qin S."/>
            <person name="Xing K."/>
        </authorList>
    </citation>
    <scope>NUCLEOTIDE SEQUENCE [LARGE SCALE GENOMIC DNA]</scope>
    <source>
        <strain evidence="1 2">KLBMP1111</strain>
    </source>
</reference>